<dbReference type="EMBL" id="HBGS01034305">
    <property type="protein sequence ID" value="CAD9437698.1"/>
    <property type="molecule type" value="Transcribed_RNA"/>
</dbReference>
<dbReference type="GO" id="GO:0046872">
    <property type="term" value="F:metal ion binding"/>
    <property type="evidence" value="ECO:0007669"/>
    <property type="project" value="UniProtKB-KW"/>
</dbReference>
<dbReference type="PRINTS" id="PR01958">
    <property type="entry name" value="S17BPHPHTASE"/>
</dbReference>
<evidence type="ECO:0000256" key="4">
    <source>
        <dbReference type="ARBA" id="ARBA00022842"/>
    </source>
</evidence>
<dbReference type="PANTHER" id="PTHR11556:SF35">
    <property type="entry name" value="SEDOHEPTULOSE-1,7-BISPHOSPHATASE, CHLOROPLASTIC"/>
    <property type="match status" value="1"/>
</dbReference>
<dbReference type="InterPro" id="IPR033391">
    <property type="entry name" value="FBPase_N"/>
</dbReference>
<dbReference type="GO" id="GO:0030388">
    <property type="term" value="P:fructose 1,6-bisphosphate metabolic process"/>
    <property type="evidence" value="ECO:0007669"/>
    <property type="project" value="TreeGrafter"/>
</dbReference>
<evidence type="ECO:0000256" key="2">
    <source>
        <dbReference type="ARBA" id="ARBA00022723"/>
    </source>
</evidence>
<comment type="pathway">
    <text evidence="6">Carbohydrate biosynthesis.</text>
</comment>
<evidence type="ECO:0000313" key="10">
    <source>
        <dbReference type="EMBL" id="CAD9437698.1"/>
    </source>
</evidence>
<dbReference type="GO" id="GO:0042132">
    <property type="term" value="F:fructose 1,6-bisphosphate 1-phosphatase activity"/>
    <property type="evidence" value="ECO:0007669"/>
    <property type="project" value="TreeGrafter"/>
</dbReference>
<evidence type="ECO:0000259" key="8">
    <source>
        <dbReference type="Pfam" id="PF00316"/>
    </source>
</evidence>
<dbReference type="InterPro" id="IPR023079">
    <property type="entry name" value="SBPase"/>
</dbReference>
<dbReference type="GO" id="GO:0006002">
    <property type="term" value="P:fructose 6-phosphate metabolic process"/>
    <property type="evidence" value="ECO:0007669"/>
    <property type="project" value="TreeGrafter"/>
</dbReference>
<comment type="similarity">
    <text evidence="1">Belongs to the FBPase class 1 family.</text>
</comment>
<keyword evidence="3" id="KW-0378">Hydrolase</keyword>
<organism evidence="10">
    <name type="scientific">Octactis speculum</name>
    <dbReference type="NCBI Taxonomy" id="3111310"/>
    <lineage>
        <taxon>Eukaryota</taxon>
        <taxon>Sar</taxon>
        <taxon>Stramenopiles</taxon>
        <taxon>Ochrophyta</taxon>
        <taxon>Dictyochophyceae</taxon>
        <taxon>Dictyochales</taxon>
        <taxon>Dictyochaceae</taxon>
        <taxon>Octactis</taxon>
    </lineage>
</organism>
<dbReference type="PANTHER" id="PTHR11556">
    <property type="entry name" value="FRUCTOSE-1,6-BISPHOSPHATASE-RELATED"/>
    <property type="match status" value="1"/>
</dbReference>
<reference evidence="10" key="1">
    <citation type="submission" date="2021-01" db="EMBL/GenBank/DDBJ databases">
        <authorList>
            <person name="Corre E."/>
            <person name="Pelletier E."/>
            <person name="Niang G."/>
            <person name="Scheremetjew M."/>
            <person name="Finn R."/>
            <person name="Kale V."/>
            <person name="Holt S."/>
            <person name="Cochrane G."/>
            <person name="Meng A."/>
            <person name="Brown T."/>
            <person name="Cohen L."/>
        </authorList>
    </citation>
    <scope>NUCLEOTIDE SEQUENCE</scope>
    <source>
        <strain evidence="10">CCMP1381</strain>
    </source>
</reference>
<dbReference type="AlphaFoldDB" id="A0A7S2CY82"/>
<dbReference type="GO" id="GO:0006094">
    <property type="term" value="P:gluconeogenesis"/>
    <property type="evidence" value="ECO:0007669"/>
    <property type="project" value="TreeGrafter"/>
</dbReference>
<dbReference type="GO" id="GO:0006000">
    <property type="term" value="P:fructose metabolic process"/>
    <property type="evidence" value="ECO:0007669"/>
    <property type="project" value="TreeGrafter"/>
</dbReference>
<dbReference type="Pfam" id="PF00316">
    <property type="entry name" value="FBPase"/>
    <property type="match status" value="1"/>
</dbReference>
<dbReference type="GO" id="GO:0005737">
    <property type="term" value="C:cytoplasm"/>
    <property type="evidence" value="ECO:0007669"/>
    <property type="project" value="TreeGrafter"/>
</dbReference>
<feature type="domain" description="Fructose-1-6-bisphosphatase class I N-terminal" evidence="8">
    <location>
        <begin position="89"/>
        <end position="231"/>
    </location>
</feature>
<dbReference type="Gene3D" id="3.30.540.10">
    <property type="entry name" value="Fructose-1,6-Bisphosphatase, subunit A, domain 1"/>
    <property type="match status" value="1"/>
</dbReference>
<sequence length="386" mass="42061">MRSRAVQFTVFTFSLSNAYLLPSNHFRGKLLAGRRMLSRVADVASSYQDADVSPSPSEGPYEKSDQVTSPTDLERLIEPCDPGMQRMVRSIFESIDEISYGVRRMTCNAVSCFYDLGGNQFAIDDLAVEVFYEKLRNTGVCEVASSMGAKVQTPLGGTGYSVAFNALDGSSIHDTNFAIGTVCGVWKGGNLYNVTGREIECAVMALYGPRTTIAISIKGTAFTHEFLLDEDAPPLSLQRWRKSATYASMQEGTLAAPGSIRSSAFVPGYKKLIDEWISKGYSMRYTGSMTADVHQIMKKGFGVFCHVTCPEHPAILHMLHEGIPAAYLVEKAGGASSQGEYSVLDVKVESPEQRSQIAVGTKMEIARFETLVGPAPEYGAPSRLRS</sequence>
<evidence type="ECO:0008006" key="11">
    <source>
        <dbReference type="Google" id="ProtNLM"/>
    </source>
</evidence>
<dbReference type="GO" id="GO:0005986">
    <property type="term" value="P:sucrose biosynthetic process"/>
    <property type="evidence" value="ECO:0007669"/>
    <property type="project" value="TreeGrafter"/>
</dbReference>
<evidence type="ECO:0000256" key="1">
    <source>
        <dbReference type="ARBA" id="ARBA00010941"/>
    </source>
</evidence>
<dbReference type="InterPro" id="IPR000146">
    <property type="entry name" value="FBPase_class-1"/>
</dbReference>
<dbReference type="Pfam" id="PF18913">
    <property type="entry name" value="FBPase_C"/>
    <property type="match status" value="1"/>
</dbReference>
<feature type="domain" description="Fructose-1-6-bisphosphatase class 1 C-terminal" evidence="9">
    <location>
        <begin position="250"/>
        <end position="371"/>
    </location>
</feature>
<dbReference type="Gene3D" id="3.40.190.80">
    <property type="match status" value="1"/>
</dbReference>
<protein>
    <recommendedName>
        <fullName evidence="11">Fructose-bisphosphatase</fullName>
    </recommendedName>
</protein>
<evidence type="ECO:0000259" key="9">
    <source>
        <dbReference type="Pfam" id="PF18913"/>
    </source>
</evidence>
<dbReference type="SUPFAM" id="SSF56655">
    <property type="entry name" value="Carbohydrate phosphatase"/>
    <property type="match status" value="1"/>
</dbReference>
<keyword evidence="5" id="KW-0119">Carbohydrate metabolism</keyword>
<dbReference type="InterPro" id="IPR044015">
    <property type="entry name" value="FBPase_C_dom"/>
</dbReference>
<gene>
    <name evidence="10" type="ORF">DSPE1174_LOCUS17680</name>
</gene>
<evidence type="ECO:0000256" key="3">
    <source>
        <dbReference type="ARBA" id="ARBA00022801"/>
    </source>
</evidence>
<keyword evidence="2" id="KW-0479">Metal-binding</keyword>
<keyword evidence="4" id="KW-0460">Magnesium</keyword>
<evidence type="ECO:0000256" key="7">
    <source>
        <dbReference type="SAM" id="MobiDB-lite"/>
    </source>
</evidence>
<feature type="region of interest" description="Disordered" evidence="7">
    <location>
        <begin position="48"/>
        <end position="69"/>
    </location>
</feature>
<proteinExistence type="inferred from homology"/>
<evidence type="ECO:0000256" key="6">
    <source>
        <dbReference type="ARBA" id="ARBA00024331"/>
    </source>
</evidence>
<evidence type="ECO:0000256" key="5">
    <source>
        <dbReference type="ARBA" id="ARBA00023277"/>
    </source>
</evidence>
<name>A0A7S2CY82_9STRA</name>
<accession>A0A7S2CY82</accession>